<dbReference type="PANTHER" id="PTHR33446:SF2">
    <property type="entry name" value="PROTEIN TONB"/>
    <property type="match status" value="1"/>
</dbReference>
<dbReference type="Pfam" id="PF03544">
    <property type="entry name" value="TonB_C"/>
    <property type="match status" value="1"/>
</dbReference>
<evidence type="ECO:0000256" key="2">
    <source>
        <dbReference type="ARBA" id="ARBA00006555"/>
    </source>
</evidence>
<keyword evidence="8 11" id="KW-1133">Transmembrane helix</keyword>
<dbReference type="InterPro" id="IPR037682">
    <property type="entry name" value="TonB_C"/>
</dbReference>
<evidence type="ECO:0000259" key="12">
    <source>
        <dbReference type="PROSITE" id="PS52015"/>
    </source>
</evidence>
<feature type="transmembrane region" description="Helical" evidence="11">
    <location>
        <begin position="12"/>
        <end position="32"/>
    </location>
</feature>
<evidence type="ECO:0000256" key="5">
    <source>
        <dbReference type="ARBA" id="ARBA00022519"/>
    </source>
</evidence>
<dbReference type="PROSITE" id="PS51257">
    <property type="entry name" value="PROKAR_LIPOPROTEIN"/>
    <property type="match status" value="1"/>
</dbReference>
<evidence type="ECO:0000256" key="10">
    <source>
        <dbReference type="SAM" id="MobiDB-lite"/>
    </source>
</evidence>
<dbReference type="NCBIfam" id="TIGR01352">
    <property type="entry name" value="tonB_Cterm"/>
    <property type="match status" value="1"/>
</dbReference>
<evidence type="ECO:0000256" key="3">
    <source>
        <dbReference type="ARBA" id="ARBA00022448"/>
    </source>
</evidence>
<keyword evidence="14" id="KW-1185">Reference proteome</keyword>
<evidence type="ECO:0000256" key="11">
    <source>
        <dbReference type="SAM" id="Phobius"/>
    </source>
</evidence>
<reference evidence="13 14" key="1">
    <citation type="submission" date="2020-09" db="EMBL/GenBank/DDBJ databases">
        <title>Methylomonas albis sp. nov. and Methylomonas fluvii sp. nov.: Two cold-adapted methanotrophs from the River Elbe and an amended description of Methylovulum psychrotolerans strain Eb1.</title>
        <authorList>
            <person name="Bussmann I.K."/>
            <person name="Klings K.-W."/>
            <person name="Warnstedt J."/>
            <person name="Hoppert M."/>
            <person name="Saborowski A."/>
            <person name="Horn F."/>
            <person name="Liebner S."/>
        </authorList>
    </citation>
    <scope>NUCLEOTIDE SEQUENCE [LARGE SCALE GENOMIC DNA]</scope>
    <source>
        <strain evidence="13 14">EbB</strain>
    </source>
</reference>
<organism evidence="13 14">
    <name type="scientific">Methylomonas fluvii</name>
    <dbReference type="NCBI Taxonomy" id="1854564"/>
    <lineage>
        <taxon>Bacteria</taxon>
        <taxon>Pseudomonadati</taxon>
        <taxon>Pseudomonadota</taxon>
        <taxon>Gammaproteobacteria</taxon>
        <taxon>Methylococcales</taxon>
        <taxon>Methylococcaceae</taxon>
        <taxon>Methylomonas</taxon>
    </lineage>
</organism>
<protein>
    <submittedName>
        <fullName evidence="13">Energy transducer TonB</fullName>
    </submittedName>
</protein>
<keyword evidence="3" id="KW-0813">Transport</keyword>
<evidence type="ECO:0000313" key="14">
    <source>
        <dbReference type="Proteomes" id="UP000641152"/>
    </source>
</evidence>
<feature type="domain" description="TonB C-terminal" evidence="12">
    <location>
        <begin position="138"/>
        <end position="234"/>
    </location>
</feature>
<feature type="region of interest" description="Disordered" evidence="10">
    <location>
        <begin position="60"/>
        <end position="99"/>
    </location>
</feature>
<dbReference type="PROSITE" id="PS52015">
    <property type="entry name" value="TONB_CTD"/>
    <property type="match status" value="1"/>
</dbReference>
<name>A0ABR9DF23_9GAMM</name>
<evidence type="ECO:0000256" key="4">
    <source>
        <dbReference type="ARBA" id="ARBA00022475"/>
    </source>
</evidence>
<sequence length="234" mass="25804">MLLKPTRNKERSVNISVLFLMLVTVMLLHLAGVSCFLCPDLPEAKASPLKMEVSTITVPASKPTLEQTQPPPPSVVQPKPKKPQLKPRLKKVTPQAPPSDFSVQEQVFDQQPQPVDDATRPAIAEKVTAENPSPTFTEAYLNAAYQHNPKPEYPSIARSRGWQGKVVLRVEVSEEGQVVGVAVEQSCDHEALDESAVEAVRQWRFVPAKRAEINVASTVLVPIIFTLQDQAPDF</sequence>
<evidence type="ECO:0000256" key="6">
    <source>
        <dbReference type="ARBA" id="ARBA00022692"/>
    </source>
</evidence>
<accession>A0ABR9DF23</accession>
<dbReference type="InterPro" id="IPR051045">
    <property type="entry name" value="TonB-dependent_transducer"/>
</dbReference>
<dbReference type="RefSeq" id="WP_192394290.1">
    <property type="nucleotide sequence ID" value="NZ_CAJHIU010000002.1"/>
</dbReference>
<feature type="compositionally biased region" description="Basic residues" evidence="10">
    <location>
        <begin position="79"/>
        <end position="91"/>
    </location>
</feature>
<evidence type="ECO:0000256" key="9">
    <source>
        <dbReference type="ARBA" id="ARBA00023136"/>
    </source>
</evidence>
<gene>
    <name evidence="13" type="ORF">EBB_13245</name>
</gene>
<dbReference type="Proteomes" id="UP000641152">
    <property type="component" value="Unassembled WGS sequence"/>
</dbReference>
<keyword evidence="7" id="KW-0653">Protein transport</keyword>
<comment type="similarity">
    <text evidence="2">Belongs to the TonB family.</text>
</comment>
<proteinExistence type="inferred from homology"/>
<comment type="caution">
    <text evidence="13">The sequence shown here is derived from an EMBL/GenBank/DDBJ whole genome shotgun (WGS) entry which is preliminary data.</text>
</comment>
<dbReference type="InterPro" id="IPR006260">
    <property type="entry name" value="TonB/TolA_C"/>
</dbReference>
<evidence type="ECO:0000256" key="8">
    <source>
        <dbReference type="ARBA" id="ARBA00022989"/>
    </source>
</evidence>
<keyword evidence="5" id="KW-0997">Cell inner membrane</keyword>
<comment type="subcellular location">
    <subcellularLocation>
        <location evidence="1">Cell inner membrane</location>
        <topology evidence="1">Single-pass membrane protein</topology>
        <orientation evidence="1">Periplasmic side</orientation>
    </subcellularLocation>
</comment>
<keyword evidence="4" id="KW-1003">Cell membrane</keyword>
<dbReference type="Gene3D" id="3.30.1150.10">
    <property type="match status" value="1"/>
</dbReference>
<dbReference type="PANTHER" id="PTHR33446">
    <property type="entry name" value="PROTEIN TONB-RELATED"/>
    <property type="match status" value="1"/>
</dbReference>
<keyword evidence="9 11" id="KW-0472">Membrane</keyword>
<dbReference type="SUPFAM" id="SSF74653">
    <property type="entry name" value="TolA/TonB C-terminal domain"/>
    <property type="match status" value="1"/>
</dbReference>
<dbReference type="EMBL" id="JACXST010000002">
    <property type="protein sequence ID" value="MBD9361476.1"/>
    <property type="molecule type" value="Genomic_DNA"/>
</dbReference>
<evidence type="ECO:0000256" key="1">
    <source>
        <dbReference type="ARBA" id="ARBA00004383"/>
    </source>
</evidence>
<keyword evidence="6 11" id="KW-0812">Transmembrane</keyword>
<evidence type="ECO:0000313" key="13">
    <source>
        <dbReference type="EMBL" id="MBD9361476.1"/>
    </source>
</evidence>
<evidence type="ECO:0000256" key="7">
    <source>
        <dbReference type="ARBA" id="ARBA00022927"/>
    </source>
</evidence>